<dbReference type="OrthoDB" id="4750264at2"/>
<feature type="transmembrane region" description="Helical" evidence="1">
    <location>
        <begin position="172"/>
        <end position="194"/>
    </location>
</feature>
<evidence type="ECO:0000313" key="3">
    <source>
        <dbReference type="Proteomes" id="UP000192772"/>
    </source>
</evidence>
<feature type="transmembrane region" description="Helical" evidence="1">
    <location>
        <begin position="48"/>
        <end position="67"/>
    </location>
</feature>
<gene>
    <name evidence="2" type="ORF">BST23_09395</name>
</gene>
<dbReference type="STRING" id="81858.BST23_09395"/>
<dbReference type="Proteomes" id="UP000192772">
    <property type="component" value="Unassembled WGS sequence"/>
</dbReference>
<evidence type="ECO:0008006" key="4">
    <source>
        <dbReference type="Google" id="ProtNLM"/>
    </source>
</evidence>
<keyword evidence="1" id="KW-0472">Membrane</keyword>
<reference evidence="2 3" key="1">
    <citation type="submission" date="2017-02" db="EMBL/GenBank/DDBJ databases">
        <title>The new phylogeny of genus Mycobacterium.</title>
        <authorList>
            <person name="Tortoli E."/>
            <person name="Trovato A."/>
            <person name="Cirillo D.M."/>
        </authorList>
    </citation>
    <scope>NUCLEOTIDE SEQUENCE [LARGE SCALE GENOMIC DNA]</scope>
    <source>
        <strain evidence="2 3">FI-09383</strain>
    </source>
</reference>
<sequence>MPSNRQVKKADEVALRRAADAWFLDHGLPAVLRPGALVRRVWPRSAPALAAFAVFMANSALVVQVTGKHTIDIDGQPTRTEWFVLALVILVLPAAALVGWLVSRISTVSGRTVAATVSLAVAVAGGIVGGPGPRVIGDLIFLAIIVAVILAATASGAGSIMSWTVRMTLSHLAAAGSLVIRALPVLLLTILVFFNSPVWLMAAKISRERMWLVLVFLGLIAATFLVSVTGDRFRPLMETQGLLDGREARLDATPFESMPDPPDTLPLRRPEQVNVMFVLVASQLAHIFVVAAVTALIFLVLGLIVLSPDVLAAWTQHGSSDGTLLGMTIPVPQALIHVTMFLGALTFMYVSARSVGDSDYRTQFLDPLTEGLQVTLVARNRYRAYAAAR</sequence>
<feature type="transmembrane region" description="Helical" evidence="1">
    <location>
        <begin position="275"/>
        <end position="306"/>
    </location>
</feature>
<proteinExistence type="predicted"/>
<keyword evidence="1" id="KW-0812">Transmembrane</keyword>
<protein>
    <recommendedName>
        <fullName evidence="4">Integral membrane protein</fullName>
    </recommendedName>
</protein>
<feature type="transmembrane region" description="Helical" evidence="1">
    <location>
        <begin position="334"/>
        <end position="352"/>
    </location>
</feature>
<evidence type="ECO:0000313" key="2">
    <source>
        <dbReference type="EMBL" id="ORA66702.1"/>
    </source>
</evidence>
<dbReference type="EMBL" id="MVHP01000008">
    <property type="protein sequence ID" value="ORA66702.1"/>
    <property type="molecule type" value="Genomic_DNA"/>
</dbReference>
<accession>A0A1X0D3F6</accession>
<feature type="transmembrane region" description="Helical" evidence="1">
    <location>
        <begin position="139"/>
        <end position="160"/>
    </location>
</feature>
<evidence type="ECO:0000256" key="1">
    <source>
        <dbReference type="SAM" id="Phobius"/>
    </source>
</evidence>
<comment type="caution">
    <text evidence="2">The sequence shown here is derived from an EMBL/GenBank/DDBJ whole genome shotgun (WGS) entry which is preliminary data.</text>
</comment>
<name>A0A1X0D3F6_9MYCO</name>
<feature type="transmembrane region" description="Helical" evidence="1">
    <location>
        <begin position="210"/>
        <end position="228"/>
    </location>
</feature>
<organism evidence="2 3">
    <name type="scientific">Mycolicibacterium elephantis</name>
    <dbReference type="NCBI Taxonomy" id="81858"/>
    <lineage>
        <taxon>Bacteria</taxon>
        <taxon>Bacillati</taxon>
        <taxon>Actinomycetota</taxon>
        <taxon>Actinomycetes</taxon>
        <taxon>Mycobacteriales</taxon>
        <taxon>Mycobacteriaceae</taxon>
        <taxon>Mycolicibacterium</taxon>
    </lineage>
</organism>
<keyword evidence="1" id="KW-1133">Transmembrane helix</keyword>
<feature type="transmembrane region" description="Helical" evidence="1">
    <location>
        <begin position="82"/>
        <end position="102"/>
    </location>
</feature>
<dbReference type="AlphaFoldDB" id="A0A1X0D3F6"/>
<dbReference type="RefSeq" id="WP_083042839.1">
    <property type="nucleotide sequence ID" value="NZ_MVHP01000008.1"/>
</dbReference>
<feature type="transmembrane region" description="Helical" evidence="1">
    <location>
        <begin position="114"/>
        <end position="133"/>
    </location>
</feature>